<proteinExistence type="inferred from homology"/>
<dbReference type="Gene3D" id="3.90.79.10">
    <property type="entry name" value="Nucleoside Triphosphate Pyrophosphohydrolase"/>
    <property type="match status" value="1"/>
</dbReference>
<dbReference type="RefSeq" id="WP_220203836.1">
    <property type="nucleotide sequence ID" value="NZ_BNJK01000001.1"/>
</dbReference>
<dbReference type="InterPro" id="IPR015797">
    <property type="entry name" value="NUDIX_hydrolase-like_dom_sf"/>
</dbReference>
<dbReference type="InterPro" id="IPR020476">
    <property type="entry name" value="Nudix_hydrolase"/>
</dbReference>
<dbReference type="CDD" id="cd04678">
    <property type="entry name" value="NUDIX_MTH2_Nudt15"/>
    <property type="match status" value="1"/>
</dbReference>
<name>A0A8J3ILU4_9CHLR</name>
<feature type="domain" description="Nudix hydrolase" evidence="3">
    <location>
        <begin position="2"/>
        <end position="134"/>
    </location>
</feature>
<protein>
    <submittedName>
        <fullName evidence="4">NUDIX domain-containing protein</fullName>
    </submittedName>
</protein>
<evidence type="ECO:0000256" key="2">
    <source>
        <dbReference type="RuleBase" id="RU003476"/>
    </source>
</evidence>
<dbReference type="PROSITE" id="PS51462">
    <property type="entry name" value="NUDIX"/>
    <property type="match status" value="1"/>
</dbReference>
<comment type="similarity">
    <text evidence="2">Belongs to the Nudix hydrolase family.</text>
</comment>
<dbReference type="InterPro" id="IPR000086">
    <property type="entry name" value="NUDIX_hydrolase_dom"/>
</dbReference>
<keyword evidence="1 2" id="KW-0378">Hydrolase</keyword>
<gene>
    <name evidence="4" type="ORF">KSF_030780</name>
</gene>
<accession>A0A8J3ILU4</accession>
<organism evidence="4 5">
    <name type="scientific">Reticulibacter mediterranei</name>
    <dbReference type="NCBI Taxonomy" id="2778369"/>
    <lineage>
        <taxon>Bacteria</taxon>
        <taxon>Bacillati</taxon>
        <taxon>Chloroflexota</taxon>
        <taxon>Ktedonobacteria</taxon>
        <taxon>Ktedonobacterales</taxon>
        <taxon>Reticulibacteraceae</taxon>
        <taxon>Reticulibacter</taxon>
    </lineage>
</organism>
<dbReference type="GO" id="GO:0006203">
    <property type="term" value="P:dGTP catabolic process"/>
    <property type="evidence" value="ECO:0007669"/>
    <property type="project" value="TreeGrafter"/>
</dbReference>
<dbReference type="GO" id="GO:0005829">
    <property type="term" value="C:cytosol"/>
    <property type="evidence" value="ECO:0007669"/>
    <property type="project" value="TreeGrafter"/>
</dbReference>
<dbReference type="GO" id="GO:0035539">
    <property type="term" value="F:8-oxo-7,8-dihydrodeoxyguanosine triphosphate pyrophosphatase activity"/>
    <property type="evidence" value="ECO:0007669"/>
    <property type="project" value="TreeGrafter"/>
</dbReference>
<dbReference type="SUPFAM" id="SSF55811">
    <property type="entry name" value="Nudix"/>
    <property type="match status" value="1"/>
</dbReference>
<evidence type="ECO:0000313" key="5">
    <source>
        <dbReference type="Proteomes" id="UP000597444"/>
    </source>
</evidence>
<keyword evidence="5" id="KW-1185">Reference proteome</keyword>
<dbReference type="Proteomes" id="UP000597444">
    <property type="component" value="Unassembled WGS sequence"/>
</dbReference>
<dbReference type="PANTHER" id="PTHR16099:SF5">
    <property type="entry name" value="NUCLEOTIDE TRIPHOSPHATE DIPHOSPHATASE NUDT15"/>
    <property type="match status" value="1"/>
</dbReference>
<dbReference type="PROSITE" id="PS00893">
    <property type="entry name" value="NUDIX_BOX"/>
    <property type="match status" value="1"/>
</dbReference>
<sequence>MAQRPMVGVGVIVTRDDYVLLMKRHGSHGSGTWSMPGGHLEFGESPQECAIRETFEETGITIDNVVFRSITNDVFEKEEKHYITIWVEGAYVSGEAIINSAYEMTEVGWFSWGSLPVPLFLPFRNLLEGAGMPPFERKSLLTSE</sequence>
<reference evidence="4" key="1">
    <citation type="submission" date="2020-10" db="EMBL/GenBank/DDBJ databases">
        <title>Taxonomic study of unclassified bacteria belonging to the class Ktedonobacteria.</title>
        <authorList>
            <person name="Yabe S."/>
            <person name="Wang C.M."/>
            <person name="Zheng Y."/>
            <person name="Sakai Y."/>
            <person name="Cavaletti L."/>
            <person name="Monciardini P."/>
            <person name="Donadio S."/>
        </authorList>
    </citation>
    <scope>NUCLEOTIDE SEQUENCE</scope>
    <source>
        <strain evidence="4">ID150040</strain>
    </source>
</reference>
<dbReference type="EMBL" id="BNJK01000001">
    <property type="protein sequence ID" value="GHO93030.1"/>
    <property type="molecule type" value="Genomic_DNA"/>
</dbReference>
<dbReference type="InterPro" id="IPR020084">
    <property type="entry name" value="NUDIX_hydrolase_CS"/>
</dbReference>
<dbReference type="PANTHER" id="PTHR16099">
    <property type="entry name" value="8-OXO-DGTP DIPHOSPHATES NUDT15"/>
    <property type="match status" value="1"/>
</dbReference>
<comment type="caution">
    <text evidence="4">The sequence shown here is derived from an EMBL/GenBank/DDBJ whole genome shotgun (WGS) entry which is preliminary data.</text>
</comment>
<dbReference type="Pfam" id="PF00293">
    <property type="entry name" value="NUDIX"/>
    <property type="match status" value="1"/>
</dbReference>
<dbReference type="FunFam" id="3.90.79.10:FF:000060">
    <property type="entry name" value="Nudix hydrolase 1"/>
    <property type="match status" value="1"/>
</dbReference>
<dbReference type="AlphaFoldDB" id="A0A8J3ILU4"/>
<evidence type="ECO:0000313" key="4">
    <source>
        <dbReference type="EMBL" id="GHO93030.1"/>
    </source>
</evidence>
<dbReference type="PRINTS" id="PR00502">
    <property type="entry name" value="NUDIXFAMILY"/>
</dbReference>
<evidence type="ECO:0000259" key="3">
    <source>
        <dbReference type="PROSITE" id="PS51462"/>
    </source>
</evidence>
<evidence type="ECO:0000256" key="1">
    <source>
        <dbReference type="ARBA" id="ARBA00022801"/>
    </source>
</evidence>